<dbReference type="Proteomes" id="UP000788993">
    <property type="component" value="Unassembled WGS sequence"/>
</dbReference>
<keyword evidence="2" id="KW-1185">Reference proteome</keyword>
<organism evidence="1 2">
    <name type="scientific">Ogataea polymorpha</name>
    <dbReference type="NCBI Taxonomy" id="460523"/>
    <lineage>
        <taxon>Eukaryota</taxon>
        <taxon>Fungi</taxon>
        <taxon>Dikarya</taxon>
        <taxon>Ascomycota</taxon>
        <taxon>Saccharomycotina</taxon>
        <taxon>Pichiomycetes</taxon>
        <taxon>Pichiales</taxon>
        <taxon>Pichiaceae</taxon>
        <taxon>Ogataea</taxon>
    </lineage>
</organism>
<gene>
    <name evidence="1" type="ORF">OGATHE_003815</name>
</gene>
<evidence type="ECO:0000313" key="2">
    <source>
        <dbReference type="Proteomes" id="UP000788993"/>
    </source>
</evidence>
<protein>
    <submittedName>
        <fullName evidence="1">Uncharacterized protein</fullName>
    </submittedName>
</protein>
<sequence length="243" mass="26178">MYTLWSSPSTGFSTNGFLMVSPSTYKVSSSSIFQSGSGTSEVSTPSFSSLTFSSSSTKGPPSLEITNLFGVGTPAACRIWRQSRLSQSTFCITRSLMVNGLRNFWYAIALSRGNPLEKNEIKKSQVGQFSMASSNITLSPNMTVSNSPFSIKRFKICLHGLLSTLLSIAHTPMIPILGNFGPDTSETEIDDVLFLCCKLTPELEAEMPFDEEADSVLPSLKFNAFSEVTGELSAPAVSCCGLP</sequence>
<dbReference type="EMBL" id="JAEUBD010001178">
    <property type="protein sequence ID" value="KAH3665000.1"/>
    <property type="molecule type" value="Genomic_DNA"/>
</dbReference>
<name>A0A9P8T4F1_9ASCO</name>
<evidence type="ECO:0000313" key="1">
    <source>
        <dbReference type="EMBL" id="KAH3665000.1"/>
    </source>
</evidence>
<proteinExistence type="predicted"/>
<comment type="caution">
    <text evidence="1">The sequence shown here is derived from an EMBL/GenBank/DDBJ whole genome shotgun (WGS) entry which is preliminary data.</text>
</comment>
<accession>A0A9P8T4F1</accession>
<reference evidence="1" key="2">
    <citation type="submission" date="2021-01" db="EMBL/GenBank/DDBJ databases">
        <authorList>
            <person name="Schikora-Tamarit M.A."/>
        </authorList>
    </citation>
    <scope>NUCLEOTIDE SEQUENCE</scope>
    <source>
        <strain evidence="1">NCAIM Y.01608</strain>
    </source>
</reference>
<dbReference type="AlphaFoldDB" id="A0A9P8T4F1"/>
<reference evidence="1" key="1">
    <citation type="journal article" date="2021" name="Open Biol.">
        <title>Shared evolutionary footprints suggest mitochondrial oxidative damage underlies multiple complex I losses in fungi.</title>
        <authorList>
            <person name="Schikora-Tamarit M.A."/>
            <person name="Marcet-Houben M."/>
            <person name="Nosek J."/>
            <person name="Gabaldon T."/>
        </authorList>
    </citation>
    <scope>NUCLEOTIDE SEQUENCE</scope>
    <source>
        <strain evidence="1">NCAIM Y.01608</strain>
    </source>
</reference>